<comment type="function">
    <text evidence="5">Modulates RecA activity.</text>
</comment>
<dbReference type="Gene3D" id="1.10.10.10">
    <property type="entry name" value="Winged helix-like DNA-binding domain superfamily/Winged helix DNA-binding domain"/>
    <property type="match status" value="1"/>
</dbReference>
<organism evidence="9 10">
    <name type="scientific">Paeniglutamicibacter sulfureus</name>
    <dbReference type="NCBI Taxonomy" id="43666"/>
    <lineage>
        <taxon>Bacteria</taxon>
        <taxon>Bacillati</taxon>
        <taxon>Actinomycetota</taxon>
        <taxon>Actinomycetes</taxon>
        <taxon>Micrococcales</taxon>
        <taxon>Micrococcaceae</taxon>
        <taxon>Paeniglutamicibacter</taxon>
    </lineage>
</organism>
<protein>
    <recommendedName>
        <fullName evidence="3 5">Regulatory protein RecX</fullName>
    </recommendedName>
</protein>
<feature type="region of interest" description="Disordered" evidence="6">
    <location>
        <begin position="1"/>
        <end position="130"/>
    </location>
</feature>
<accession>A0ABU2BEV7</accession>
<feature type="domain" description="RecX second three-helical" evidence="7">
    <location>
        <begin position="180"/>
        <end position="221"/>
    </location>
</feature>
<sequence>MGTTKHQGGSSGFPQGAERPLWSFPADGNSDWGDVSEIPAWAHSQAASAAPPPEEAPGPPEVKPAFGERAGYAGRSSARTSKRGAGGTGSWGGGRSANSGSKRASTRTPRTREKRPADAAEPAELTDEQYATKGRAILLRQLTASAKSRAQLKTKLLEKEIPENISEDLLDRFEEIQLVDDEAFADGWVRSRARSRGLARGAIKRELREKGVDDETAQQALEQIDDGDEEERARELVRTKLRPESMGADRDKALRRLVGMLARKGYGGSMAFRIAREEWDVRFEEQG</sequence>
<feature type="compositionally biased region" description="Pro residues" evidence="6">
    <location>
        <begin position="50"/>
        <end position="62"/>
    </location>
</feature>
<proteinExistence type="inferred from homology"/>
<comment type="caution">
    <text evidence="9">The sequence shown here is derived from an EMBL/GenBank/DDBJ whole genome shotgun (WGS) entry which is preliminary data.</text>
</comment>
<evidence type="ECO:0000256" key="3">
    <source>
        <dbReference type="ARBA" id="ARBA00018111"/>
    </source>
</evidence>
<dbReference type="RefSeq" id="WP_310288450.1">
    <property type="nucleotide sequence ID" value="NZ_BAAAWO010000001.1"/>
</dbReference>
<name>A0ABU2BEV7_9MICC</name>
<evidence type="ECO:0000313" key="10">
    <source>
        <dbReference type="Proteomes" id="UP001183817"/>
    </source>
</evidence>
<feature type="compositionally biased region" description="Low complexity" evidence="6">
    <location>
        <begin position="39"/>
        <end position="49"/>
    </location>
</feature>
<dbReference type="InterPro" id="IPR003783">
    <property type="entry name" value="Regulatory_RecX"/>
</dbReference>
<evidence type="ECO:0000259" key="8">
    <source>
        <dbReference type="Pfam" id="PF21982"/>
    </source>
</evidence>
<comment type="similarity">
    <text evidence="2 5">Belongs to the RecX family.</text>
</comment>
<feature type="compositionally biased region" description="Polar residues" evidence="6">
    <location>
        <begin position="98"/>
        <end position="108"/>
    </location>
</feature>
<comment type="subcellular location">
    <subcellularLocation>
        <location evidence="1 5">Cytoplasm</location>
    </subcellularLocation>
</comment>
<dbReference type="InterPro" id="IPR053924">
    <property type="entry name" value="RecX_HTH_2nd"/>
</dbReference>
<gene>
    <name evidence="5" type="primary">recX</name>
    <name evidence="9" type="ORF">J2S64_000868</name>
</gene>
<reference evidence="9 10" key="1">
    <citation type="submission" date="2023-07" db="EMBL/GenBank/DDBJ databases">
        <title>Sequencing the genomes of 1000 actinobacteria strains.</title>
        <authorList>
            <person name="Klenk H.-P."/>
        </authorList>
    </citation>
    <scope>NUCLEOTIDE SEQUENCE [LARGE SCALE GENOMIC DNA]</scope>
    <source>
        <strain evidence="9 10">DSM 20167</strain>
    </source>
</reference>
<evidence type="ECO:0000259" key="7">
    <source>
        <dbReference type="Pfam" id="PF02631"/>
    </source>
</evidence>
<evidence type="ECO:0000256" key="4">
    <source>
        <dbReference type="ARBA" id="ARBA00022490"/>
    </source>
</evidence>
<evidence type="ECO:0000256" key="2">
    <source>
        <dbReference type="ARBA" id="ARBA00009695"/>
    </source>
</evidence>
<dbReference type="Pfam" id="PF21982">
    <property type="entry name" value="RecX_HTH1"/>
    <property type="match status" value="1"/>
</dbReference>
<dbReference type="EMBL" id="JAVDYI010000001">
    <property type="protein sequence ID" value="MDR7357177.1"/>
    <property type="molecule type" value="Genomic_DNA"/>
</dbReference>
<evidence type="ECO:0000256" key="6">
    <source>
        <dbReference type="SAM" id="MobiDB-lite"/>
    </source>
</evidence>
<keyword evidence="10" id="KW-1185">Reference proteome</keyword>
<dbReference type="Proteomes" id="UP001183817">
    <property type="component" value="Unassembled WGS sequence"/>
</dbReference>
<dbReference type="InterPro" id="IPR053926">
    <property type="entry name" value="RecX_HTH_1st"/>
</dbReference>
<dbReference type="PANTHER" id="PTHR33602:SF1">
    <property type="entry name" value="REGULATORY PROTEIN RECX FAMILY PROTEIN"/>
    <property type="match status" value="1"/>
</dbReference>
<evidence type="ECO:0000256" key="1">
    <source>
        <dbReference type="ARBA" id="ARBA00004496"/>
    </source>
</evidence>
<dbReference type="InterPro" id="IPR036388">
    <property type="entry name" value="WH-like_DNA-bd_sf"/>
</dbReference>
<evidence type="ECO:0000256" key="5">
    <source>
        <dbReference type="HAMAP-Rule" id="MF_01114"/>
    </source>
</evidence>
<dbReference type="HAMAP" id="MF_01114">
    <property type="entry name" value="RecX"/>
    <property type="match status" value="1"/>
</dbReference>
<dbReference type="PANTHER" id="PTHR33602">
    <property type="entry name" value="REGULATORY PROTEIN RECX FAMILY PROTEIN"/>
    <property type="match status" value="1"/>
</dbReference>
<feature type="compositionally biased region" description="Gly residues" evidence="6">
    <location>
        <begin position="84"/>
        <end position="95"/>
    </location>
</feature>
<keyword evidence="4 5" id="KW-0963">Cytoplasm</keyword>
<feature type="domain" description="RecX first three-helical" evidence="8">
    <location>
        <begin position="136"/>
        <end position="172"/>
    </location>
</feature>
<dbReference type="Pfam" id="PF02631">
    <property type="entry name" value="RecX_HTH2"/>
    <property type="match status" value="1"/>
</dbReference>
<evidence type="ECO:0000313" key="9">
    <source>
        <dbReference type="EMBL" id="MDR7357177.1"/>
    </source>
</evidence>